<comment type="caution">
    <text evidence="1">The sequence shown here is derived from an EMBL/GenBank/DDBJ whole genome shotgun (WGS) entry which is preliminary data.</text>
</comment>
<dbReference type="EMBL" id="LVHD01000313">
    <property type="protein sequence ID" value="OAG71535.1"/>
    <property type="molecule type" value="Genomic_DNA"/>
</dbReference>
<protein>
    <submittedName>
        <fullName evidence="1">Glycosyl transferase</fullName>
    </submittedName>
</protein>
<dbReference type="GO" id="GO:0016740">
    <property type="term" value="F:transferase activity"/>
    <property type="evidence" value="ECO:0007669"/>
    <property type="project" value="UniProtKB-KW"/>
</dbReference>
<name>A0A177FWH1_9PROT</name>
<gene>
    <name evidence="1" type="ORF">Amal_04099</name>
</gene>
<proteinExistence type="predicted"/>
<dbReference type="Proteomes" id="UP000077349">
    <property type="component" value="Unassembled WGS sequence"/>
</dbReference>
<evidence type="ECO:0000313" key="2">
    <source>
        <dbReference type="Proteomes" id="UP000077349"/>
    </source>
</evidence>
<dbReference type="AlphaFoldDB" id="A0A177FWH1"/>
<sequence>MTTYDKNKKLDWSVFDCIWYKEKYKDVLSFLQIETDEAVYDFYKNDGVSLKHSPNPYFDEDWYLSKYPDVAEQIIRGRFSVGI</sequence>
<evidence type="ECO:0000313" key="1">
    <source>
        <dbReference type="EMBL" id="OAG71535.1"/>
    </source>
</evidence>
<reference evidence="1 2" key="1">
    <citation type="submission" date="2016-03" db="EMBL/GenBank/DDBJ databases">
        <title>Draft genome sequence of Acetobacter malorum CECT 7742, a strain isolated from strawberry vinegar.</title>
        <authorList>
            <person name="Sainz F."/>
            <person name="Mas A."/>
            <person name="Torija M.J."/>
        </authorList>
    </citation>
    <scope>NUCLEOTIDE SEQUENCE [LARGE SCALE GENOMIC DNA]</scope>
    <source>
        <strain evidence="1 2">CECT 7742</strain>
    </source>
</reference>
<accession>A0A177FWH1</accession>
<keyword evidence="1" id="KW-0808">Transferase</keyword>
<dbReference type="PATRIC" id="fig|178901.16.peg.4494"/>
<organism evidence="1 2">
    <name type="scientific">Acetobacter malorum</name>
    <dbReference type="NCBI Taxonomy" id="178901"/>
    <lineage>
        <taxon>Bacteria</taxon>
        <taxon>Pseudomonadati</taxon>
        <taxon>Pseudomonadota</taxon>
        <taxon>Alphaproteobacteria</taxon>
        <taxon>Acetobacterales</taxon>
        <taxon>Acetobacteraceae</taxon>
        <taxon>Acetobacter</taxon>
    </lineage>
</organism>